<organism evidence="2 3">
    <name type="scientific">Peptoniphilus duerdenii ATCC BAA-1640</name>
    <dbReference type="NCBI Taxonomy" id="862517"/>
    <lineage>
        <taxon>Bacteria</taxon>
        <taxon>Bacillati</taxon>
        <taxon>Bacillota</taxon>
        <taxon>Tissierellia</taxon>
        <taxon>Tissierellales</taxon>
        <taxon>Peptoniphilaceae</taxon>
        <taxon>Peptoniphilus</taxon>
    </lineage>
</organism>
<name>E0NP80_9FIRM</name>
<dbReference type="STRING" id="862517.HMPREF9225_1969"/>
<accession>E0NP80</accession>
<dbReference type="Proteomes" id="UP000003280">
    <property type="component" value="Unassembled WGS sequence"/>
</dbReference>
<protein>
    <submittedName>
        <fullName evidence="2">Putative toxin-antitoxin system, toxin component</fullName>
    </submittedName>
</protein>
<proteinExistence type="predicted"/>
<sequence length="183" mass="21176">MTMSNRWIYEKVNELVEKYKTRNPEELAKALDINIKYMDETKTLLGMYQVILKNRYIFIPNNLGSLKDTVLAHEIGHDQLHREESLKGVTFHESRVFNPVNVFEIEANIFAAHLLIPDDDLLKMMEYAESDRDLAVGLGVDINLLNLKISELVKLNIIDLKNIFPVSPDSGFLKKYKPRNDLD</sequence>
<gene>
    <name evidence="2" type="ORF">HMPREF9225_1969</name>
</gene>
<comment type="caution">
    <text evidence="2">The sequence shown here is derived from an EMBL/GenBank/DDBJ whole genome shotgun (WGS) entry which is preliminary data.</text>
</comment>
<dbReference type="InterPro" id="IPR010359">
    <property type="entry name" value="IrrE_HExxH"/>
</dbReference>
<dbReference type="eggNOG" id="COG2856">
    <property type="taxonomic scope" value="Bacteria"/>
</dbReference>
<dbReference type="EMBL" id="AEEH01000054">
    <property type="protein sequence ID" value="EFM24396.1"/>
    <property type="molecule type" value="Genomic_DNA"/>
</dbReference>
<evidence type="ECO:0000313" key="2">
    <source>
        <dbReference type="EMBL" id="EFM24396.1"/>
    </source>
</evidence>
<keyword evidence="3" id="KW-1185">Reference proteome</keyword>
<feature type="domain" description="IrrE N-terminal-like" evidence="1">
    <location>
        <begin position="29"/>
        <end position="149"/>
    </location>
</feature>
<dbReference type="Pfam" id="PF06114">
    <property type="entry name" value="Peptidase_M78"/>
    <property type="match status" value="1"/>
</dbReference>
<reference evidence="2 3" key="1">
    <citation type="submission" date="2010-07" db="EMBL/GenBank/DDBJ databases">
        <authorList>
            <person name="Muzny D."/>
            <person name="Qin X."/>
            <person name="Deng J."/>
            <person name="Jiang H."/>
            <person name="Liu Y."/>
            <person name="Qu J."/>
            <person name="Song X.-Z."/>
            <person name="Zhang L."/>
            <person name="Thornton R."/>
            <person name="Coyle M."/>
            <person name="Francisco L."/>
            <person name="Jackson L."/>
            <person name="Javaid M."/>
            <person name="Korchina V."/>
            <person name="Kovar C."/>
            <person name="Mata R."/>
            <person name="Mathew T."/>
            <person name="Ngo R."/>
            <person name="Nguyen L."/>
            <person name="Nguyen N."/>
            <person name="Okwuonu G."/>
            <person name="Ongeri F."/>
            <person name="Pham C."/>
            <person name="Simmons D."/>
            <person name="Wilczek-Boney K."/>
            <person name="Hale W."/>
            <person name="Jakkamsetti A."/>
            <person name="Pham P."/>
            <person name="Ruth R."/>
            <person name="San Lucas F."/>
            <person name="Warren J."/>
            <person name="Zhang J."/>
            <person name="Zhao Z."/>
            <person name="Zhou C."/>
            <person name="Zhu D."/>
            <person name="Lee S."/>
            <person name="Bess C."/>
            <person name="Blankenburg K."/>
            <person name="Forbes L."/>
            <person name="Fu Q."/>
            <person name="Gubbala S."/>
            <person name="Hirani K."/>
            <person name="Jayaseelan J.C."/>
            <person name="Lara F."/>
            <person name="Munidasa M."/>
            <person name="Palculict T."/>
            <person name="Patil S."/>
            <person name="Pu L.-L."/>
            <person name="Saada N."/>
            <person name="Tang L."/>
            <person name="Weissenberger G."/>
            <person name="Zhu Y."/>
            <person name="Hemphill L."/>
            <person name="Shang Y."/>
            <person name="Youmans B."/>
            <person name="Ayvaz T."/>
            <person name="Ross M."/>
            <person name="Santibanez J."/>
            <person name="Aqrawi P."/>
            <person name="Gross S."/>
            <person name="Joshi V."/>
            <person name="Fowler G."/>
            <person name="Nazareth L."/>
            <person name="Reid J."/>
            <person name="Worley K."/>
            <person name="Petrosino J."/>
            <person name="Highlander S."/>
            <person name="Gibbs R."/>
        </authorList>
    </citation>
    <scope>NUCLEOTIDE SEQUENCE [LARGE SCALE GENOMIC DNA]</scope>
    <source>
        <strain evidence="2 3">ATCC BAA-1640</strain>
    </source>
</reference>
<dbReference type="AlphaFoldDB" id="E0NP80"/>
<dbReference type="HOGENOM" id="CLU_122894_0_0_9"/>
<evidence type="ECO:0000313" key="3">
    <source>
        <dbReference type="Proteomes" id="UP000003280"/>
    </source>
</evidence>
<evidence type="ECO:0000259" key="1">
    <source>
        <dbReference type="Pfam" id="PF06114"/>
    </source>
</evidence>
<dbReference type="Gene3D" id="1.10.10.2910">
    <property type="match status" value="1"/>
</dbReference>